<evidence type="ECO:0000313" key="11">
    <source>
        <dbReference type="Proteomes" id="UP000053758"/>
    </source>
</evidence>
<dbReference type="GO" id="GO:0009435">
    <property type="term" value="P:NAD+ biosynthetic process"/>
    <property type="evidence" value="ECO:0007669"/>
    <property type="project" value="UniProtKB-UniPathway"/>
</dbReference>
<feature type="region of interest" description="Disordered" evidence="9">
    <location>
        <begin position="633"/>
        <end position="653"/>
    </location>
</feature>
<feature type="region of interest" description="Disordered" evidence="9">
    <location>
        <begin position="456"/>
        <end position="498"/>
    </location>
</feature>
<evidence type="ECO:0000313" key="10">
    <source>
        <dbReference type="EMBL" id="GAK64935.1"/>
    </source>
</evidence>
<organism evidence="10 11">
    <name type="scientific">Pseudozyma antarctica</name>
    <name type="common">Yeast</name>
    <name type="synonym">Candida antarctica</name>
    <dbReference type="NCBI Taxonomy" id="84753"/>
    <lineage>
        <taxon>Eukaryota</taxon>
        <taxon>Fungi</taxon>
        <taxon>Dikarya</taxon>
        <taxon>Basidiomycota</taxon>
        <taxon>Ustilaginomycotina</taxon>
        <taxon>Ustilaginomycetes</taxon>
        <taxon>Ustilaginales</taxon>
        <taxon>Ustilaginaceae</taxon>
        <taxon>Moesziomyces</taxon>
    </lineage>
</organism>
<name>A0A081CE39_PSEA2</name>
<dbReference type="InterPro" id="IPR005248">
    <property type="entry name" value="NadD/NMNAT"/>
</dbReference>
<evidence type="ECO:0000256" key="8">
    <source>
        <dbReference type="ARBA" id="ARBA00049001"/>
    </source>
</evidence>
<evidence type="ECO:0000256" key="6">
    <source>
        <dbReference type="ARBA" id="ARBA00022840"/>
    </source>
</evidence>
<dbReference type="GO" id="GO:0000309">
    <property type="term" value="F:nicotinamide-nucleotide adenylyltransferase activity"/>
    <property type="evidence" value="ECO:0007669"/>
    <property type="project" value="UniProtKB-EC"/>
</dbReference>
<feature type="compositionally biased region" description="Polar residues" evidence="9">
    <location>
        <begin position="421"/>
        <end position="435"/>
    </location>
</feature>
<dbReference type="AlphaFoldDB" id="A0A081CE39"/>
<keyword evidence="2" id="KW-0662">Pyridine nucleotide biosynthesis</keyword>
<dbReference type="PANTHER" id="PTHR31285">
    <property type="entry name" value="NICOTINAMIDE MONONUCLEOTIDE ADENYLYLTRANSFERASE"/>
    <property type="match status" value="1"/>
</dbReference>
<dbReference type="Gene3D" id="3.40.50.620">
    <property type="entry name" value="HUPs"/>
    <property type="match status" value="1"/>
</dbReference>
<evidence type="ECO:0000256" key="3">
    <source>
        <dbReference type="ARBA" id="ARBA00022679"/>
    </source>
</evidence>
<evidence type="ECO:0000256" key="1">
    <source>
        <dbReference type="ARBA" id="ARBA00004790"/>
    </source>
</evidence>
<keyword evidence="7" id="KW-0520">NAD</keyword>
<keyword evidence="11" id="KW-1185">Reference proteome</keyword>
<evidence type="ECO:0000256" key="4">
    <source>
        <dbReference type="ARBA" id="ARBA00022695"/>
    </source>
</evidence>
<accession>A0A081CE39</accession>
<evidence type="ECO:0000256" key="5">
    <source>
        <dbReference type="ARBA" id="ARBA00022741"/>
    </source>
</evidence>
<dbReference type="HOGENOM" id="CLU_412761_0_0_1"/>
<dbReference type="GO" id="GO:0016887">
    <property type="term" value="F:ATP hydrolysis activity"/>
    <property type="evidence" value="ECO:0007669"/>
    <property type="project" value="TreeGrafter"/>
</dbReference>
<comment type="catalytic activity">
    <reaction evidence="8">
        <text>beta-nicotinamide D-ribonucleotide + ATP + H(+) = diphosphate + NAD(+)</text>
        <dbReference type="Rhea" id="RHEA:21360"/>
        <dbReference type="ChEBI" id="CHEBI:14649"/>
        <dbReference type="ChEBI" id="CHEBI:15378"/>
        <dbReference type="ChEBI" id="CHEBI:30616"/>
        <dbReference type="ChEBI" id="CHEBI:33019"/>
        <dbReference type="ChEBI" id="CHEBI:57540"/>
        <dbReference type="EC" id="2.7.7.1"/>
    </reaction>
</comment>
<dbReference type="EMBL" id="DF830074">
    <property type="protein sequence ID" value="GAK64935.1"/>
    <property type="molecule type" value="Genomic_DNA"/>
</dbReference>
<reference evidence="11" key="1">
    <citation type="journal article" date="2014" name="Genome Announc.">
        <title>Draft Genome Sequence of the Yeast Pseudozyma antarctica Type Strain JCM10317, a Producer of the Glycolipid Biosurfactants, Mannosylerythritol Lipids.</title>
        <authorList>
            <person name="Saika A."/>
            <person name="Koike H."/>
            <person name="Hori T."/>
            <person name="Fukuoka T."/>
            <person name="Sato S."/>
            <person name="Habe H."/>
            <person name="Kitamoto D."/>
            <person name="Morita T."/>
        </authorList>
    </citation>
    <scope>NUCLEOTIDE SEQUENCE [LARGE SCALE GENOMIC DNA]</scope>
    <source>
        <strain evidence="11">JCM 10317</strain>
    </source>
</reference>
<keyword evidence="4" id="KW-0548">Nucleotidyltransferase</keyword>
<dbReference type="UniPathway" id="UPA00253">
    <property type="reaction ID" value="UER00600"/>
</dbReference>
<dbReference type="Proteomes" id="UP000053758">
    <property type="component" value="Unassembled WGS sequence"/>
</dbReference>
<comment type="pathway">
    <text evidence="1">Cofactor biosynthesis; NAD(+) biosynthesis.</text>
</comment>
<dbReference type="GO" id="GO:0005634">
    <property type="term" value="C:nucleus"/>
    <property type="evidence" value="ECO:0007669"/>
    <property type="project" value="TreeGrafter"/>
</dbReference>
<feature type="compositionally biased region" description="Low complexity" evidence="9">
    <location>
        <begin position="458"/>
        <end position="474"/>
    </location>
</feature>
<dbReference type="InterPro" id="IPR014729">
    <property type="entry name" value="Rossmann-like_a/b/a_fold"/>
</dbReference>
<sequence length="665" mass="73544">MASQTASTSAPTDAQSEMTLASHIARSAAETAGASGMRLVYSTRPHWPFAPASSAPDGTAPASIDIAVLDSSFNPPSRAHLALLLSEPILARPKRSYDGHLLLFSTQNADKGAGKPGDASLEQRVEMMTLMARDVERIQSAAGRTANVAVGLVDKPLIFAKSTLTRELLRQHQPDRDMAPTRLHWVVGFDTLYRVFQPKYYESLHQMHEQCQRFFDHERTTFVCARRDPASYPQLASKDAEGEARSEEDKLLASSDVAKWVEQQSIGMLDLESDQAKLSSTSIRTLLKDTSINDADKKRRLAQLVPPALVEYLVESRIYQDHQPPHLRLSGHLHLACFRRTYSPALDEAAHAFALQSLDTSPAANTMIAAFAQPHAPPSYRPQPYNTATAGRADMDRPHMDQTQGSGSEPWSPSGSASASDTPTLPMQVFSSPSESIYPASTKAAIEATRARFFARQASGSRSAPRSRPTPTGSASLSASSQPRRGAKDHMLSSGASSSYRQSFFERCQRAMNQTRTAQRSAQVRAFRTGIDGATPGLYSDEMDQDDDSAPSSPPYHSDAEAREEDDELTRARILAEYARLKRIYELKGHLEIGWIDPDQLEWLEHETREDELVDPLERADDEQLQQLWIESQQQQQAYATDEAMHDDDGFDDPAFEQALAQLPY</sequence>
<evidence type="ECO:0000256" key="9">
    <source>
        <dbReference type="SAM" id="MobiDB-lite"/>
    </source>
</evidence>
<feature type="region of interest" description="Disordered" evidence="9">
    <location>
        <begin position="374"/>
        <end position="438"/>
    </location>
</feature>
<dbReference type="GO" id="GO:0005524">
    <property type="term" value="F:ATP binding"/>
    <property type="evidence" value="ECO:0007669"/>
    <property type="project" value="UniProtKB-KW"/>
</dbReference>
<proteinExistence type="predicted"/>
<keyword evidence="5" id="KW-0547">Nucleotide-binding</keyword>
<evidence type="ECO:0000256" key="7">
    <source>
        <dbReference type="ARBA" id="ARBA00023027"/>
    </source>
</evidence>
<feature type="region of interest" description="Disordered" evidence="9">
    <location>
        <begin position="515"/>
        <end position="568"/>
    </location>
</feature>
<dbReference type="RefSeq" id="XP_014656722.1">
    <property type="nucleotide sequence ID" value="XM_014801236.1"/>
</dbReference>
<dbReference type="SUPFAM" id="SSF52374">
    <property type="entry name" value="Nucleotidylyl transferase"/>
    <property type="match status" value="1"/>
</dbReference>
<dbReference type="PANTHER" id="PTHR31285:SF0">
    <property type="entry name" value="NICOTINAMIDE MONONUCLEOTIDE ADENYLYLTRANSFERASE"/>
    <property type="match status" value="1"/>
</dbReference>
<keyword evidence="6" id="KW-0067">ATP-binding</keyword>
<evidence type="ECO:0000256" key="2">
    <source>
        <dbReference type="ARBA" id="ARBA00022642"/>
    </source>
</evidence>
<dbReference type="GO" id="GO:0005737">
    <property type="term" value="C:cytoplasm"/>
    <property type="evidence" value="ECO:0007669"/>
    <property type="project" value="TreeGrafter"/>
</dbReference>
<protein>
    <submittedName>
        <fullName evidence="10">Nucleotidylyl transferase</fullName>
    </submittedName>
</protein>
<dbReference type="CDD" id="cd02165">
    <property type="entry name" value="NMNAT"/>
    <property type="match status" value="1"/>
</dbReference>
<dbReference type="GeneID" id="26304088"/>
<keyword evidence="3 10" id="KW-0808">Transferase</keyword>
<feature type="compositionally biased region" description="Low complexity" evidence="9">
    <location>
        <begin position="405"/>
        <end position="420"/>
    </location>
</feature>
<gene>
    <name evidence="10" type="ORF">PAN0_007d3151</name>
</gene>